<dbReference type="InterPro" id="IPR011047">
    <property type="entry name" value="Quinoprotein_ADH-like_sf"/>
</dbReference>
<evidence type="ECO:0000256" key="2">
    <source>
        <dbReference type="ARBA" id="ARBA00022737"/>
    </source>
</evidence>
<dbReference type="Proteomes" id="UP000240493">
    <property type="component" value="Unassembled WGS sequence"/>
</dbReference>
<feature type="repeat" description="WD" evidence="3">
    <location>
        <begin position="1304"/>
        <end position="1336"/>
    </location>
</feature>
<feature type="repeat" description="WD" evidence="3">
    <location>
        <begin position="1209"/>
        <end position="1240"/>
    </location>
</feature>
<feature type="repeat" description="WD" evidence="3">
    <location>
        <begin position="1346"/>
        <end position="1380"/>
    </location>
</feature>
<dbReference type="InterPro" id="IPR001680">
    <property type="entry name" value="WD40_rpt"/>
</dbReference>
<dbReference type="InterPro" id="IPR031359">
    <property type="entry name" value="NACHT_N"/>
</dbReference>
<dbReference type="STRING" id="1042311.A0A2T3ZLI0"/>
<dbReference type="EMBL" id="KZ679257">
    <property type="protein sequence ID" value="PTB45665.1"/>
    <property type="molecule type" value="Genomic_DNA"/>
</dbReference>
<evidence type="ECO:0000256" key="1">
    <source>
        <dbReference type="ARBA" id="ARBA00022574"/>
    </source>
</evidence>
<dbReference type="PROSITE" id="PS00678">
    <property type="entry name" value="WD_REPEATS_1"/>
    <property type="match status" value="3"/>
</dbReference>
<dbReference type="SUPFAM" id="SSF50998">
    <property type="entry name" value="Quinoprotein alcohol dehydrogenase-like"/>
    <property type="match status" value="1"/>
</dbReference>
<dbReference type="PANTHER" id="PTHR19848">
    <property type="entry name" value="WD40 REPEAT PROTEIN"/>
    <property type="match status" value="1"/>
</dbReference>
<dbReference type="InterPro" id="IPR020472">
    <property type="entry name" value="WD40_PAC1"/>
</dbReference>
<evidence type="ECO:0000259" key="6">
    <source>
        <dbReference type="Pfam" id="PF24883"/>
    </source>
</evidence>
<name>A0A2T3ZLI0_TRIA4</name>
<dbReference type="Pfam" id="PF00400">
    <property type="entry name" value="WD40"/>
    <property type="match status" value="8"/>
</dbReference>
<feature type="repeat" description="WD" evidence="3">
    <location>
        <begin position="1454"/>
        <end position="1495"/>
    </location>
</feature>
<keyword evidence="8" id="KW-1185">Reference proteome</keyword>
<feature type="compositionally biased region" description="Polar residues" evidence="4">
    <location>
        <begin position="29"/>
        <end position="43"/>
    </location>
</feature>
<feature type="domain" description="NWD NACHT-NTPase N-terminal" evidence="5">
    <location>
        <begin position="126"/>
        <end position="337"/>
    </location>
</feature>
<dbReference type="InterPro" id="IPR056884">
    <property type="entry name" value="NPHP3-like_N"/>
</dbReference>
<feature type="repeat" description="WD" evidence="3">
    <location>
        <begin position="968"/>
        <end position="1009"/>
    </location>
</feature>
<dbReference type="PROSITE" id="PS50082">
    <property type="entry name" value="WD_REPEATS_2"/>
    <property type="match status" value="7"/>
</dbReference>
<sequence>MDITTWVAKGRRAFRSKKDKRIDTGSVGDEQTSSTPEDINNLTPPKPTAADQPPDEIFVPNESDVLPESSVVAPESETPTDLPTKDSKKPEEAISQSNEINKVSSSITSASNRLDSAESYHQAPRDLWEVAYDNLRLQHADLLEEYERILTLWLRAYSLQQNRKFDCIEEPGNLFQCSNHQERRQYAQNIIAFCLDAQQERDAGADSGDEGSQNSNSETISLRFSKETRDVLKSSIDNVEDAALAWAGTCLALQGLLDSTDRPEKLLGINYIASRMAWYTLLPKLLDDDESEQTSLRDRITELYQQIFLFQIRIVCSQTDTIQESDFFQIDQDLFSRDGDLNEADVVKAEQALMCFKGNHIEAQIRSLVTFPNDEKNDVIGDETPEPEESDMKITIKNLNAVDPRKNNLEANIPSLESLYEWVNSTPEFKDFTMGESRLLWVCGDPDAGRTMVFWSIIRGLSQTSLGLEPKFLSFSMCGTGENEVESTVSVLKTLIYLVLNHQPQLSKYLIEKCNSTDRKDFSDSNDKYALTLLLYEIIRDETFKPTIFLIGGIDEIIFEDEEPSSFASFIKTTMNLSQNVKWLISSSTESFESFSKSEDLHIAKDQCINIDGAYDAIQRTLNDHYIPSKVDQLAKHWSIEEEFRNEITELLKKISSGTFLRVDLACQAIQRENPWHAPSILQLWLSQPPAAYSDPLYNFYAPMRENIKNLPFNDSNICVDVLSTMATAARPLNLVELEVLLDFPAYFNVKVLVEKCFTFLELRDDTVHFPRKTARDFVLKESESKRAGLHSRMVERCLTSLSEYWSLPSTNSSQSRSKNSELPTGYLALYWARHLCNIDDANNVIHIVTEFFTQNLLKWLDLLVSSGLLSQARALVSALQSHVKKREIGARADDSRYRTFVSIINETNQLLRFHNMIQGAVGLTARVTLLFCPHNTTMQKIFLPKEWPQLEGPPMFKNYWDPATHILTGHSDYIRCCSYSHDGKFLASGSDDGSIRLWDTASGNVQHIFRAFDSDYVYNIALSSSGFIAAASQTTIGIWNLSTGQLPKLPVDEYVCNKFVSVGDITFSNDGNMLAAAVQRDIIFWHILDSKLIPQKVDASYKDDIRFIKFSEHDTLFGSVSNQTVTIWSLKDEVTDGVMDGAVQNAEFAIQNNRRLKKETDLTISTSHNDWACGIAFSPNLKYVATGTDEENKVYIWDWESGNPPMILTGHTGSINTVEFSSDGLFLASGSQDGTIRMWREPWTATQPPLILSGHSRSVYDLSFSPSETCLATCSSDETIRIWDYGSYKTQVQSEIDLRQSQNTPHARRISRIALSEDGKWVASASADGLICLWDGISGVLQRSLWEHRQDIESLVFSHDSRKLISGSDDRTVRIWNLEDDFQSRPLLGHRDWVRCAVLSRDGTFVASGSDDRTVRVWDLRYEFGHDLSNQEEEEEEEGERGESNGVQGLRILSGHRDYVMCVLFSQDGKYVVSGADDGEILLWSLHTDQANSSTQLTRIKNRGDGRINAMTFSADFKRLIASYAGSISIWDITGEDGNIRSEGMIKSETRSGIYSLSVNIKYPQYVISEGGPILIEDLREGAKVEIVSKPWCPYSVMSDTETWITWNGKKVVLLPGQYHPESGRNTMRVGEQTIIIGCITGEVLIFRFKKDAIWLETLHQ</sequence>
<dbReference type="InterPro" id="IPR036322">
    <property type="entry name" value="WD40_repeat_dom_sf"/>
</dbReference>
<feature type="repeat" description="WD" evidence="3">
    <location>
        <begin position="1253"/>
        <end position="1294"/>
    </location>
</feature>
<organism evidence="7 8">
    <name type="scientific">Trichoderma asperellum (strain ATCC 204424 / CBS 433.97 / NBRC 101777)</name>
    <dbReference type="NCBI Taxonomy" id="1042311"/>
    <lineage>
        <taxon>Eukaryota</taxon>
        <taxon>Fungi</taxon>
        <taxon>Dikarya</taxon>
        <taxon>Ascomycota</taxon>
        <taxon>Pezizomycotina</taxon>
        <taxon>Sordariomycetes</taxon>
        <taxon>Hypocreomycetidae</taxon>
        <taxon>Hypocreales</taxon>
        <taxon>Hypocreaceae</taxon>
        <taxon>Trichoderma</taxon>
    </lineage>
</organism>
<dbReference type="SUPFAM" id="SSF50978">
    <property type="entry name" value="WD40 repeat-like"/>
    <property type="match status" value="1"/>
</dbReference>
<dbReference type="SMART" id="SM00320">
    <property type="entry name" value="WD40"/>
    <property type="match status" value="12"/>
</dbReference>
<feature type="region of interest" description="Disordered" evidence="4">
    <location>
        <begin position="15"/>
        <end position="106"/>
    </location>
</feature>
<reference evidence="7 8" key="1">
    <citation type="submission" date="2016-07" db="EMBL/GenBank/DDBJ databases">
        <title>Multiple horizontal gene transfer events from other fungi enriched the ability of initially mycotrophic Trichoderma (Ascomycota) to feed on dead plant biomass.</title>
        <authorList>
            <consortium name="DOE Joint Genome Institute"/>
            <person name="Aerts A."/>
            <person name="Atanasova L."/>
            <person name="Chenthamara K."/>
            <person name="Zhang J."/>
            <person name="Grujic M."/>
            <person name="Henrissat B."/>
            <person name="Kuo A."/>
            <person name="Salamov A."/>
            <person name="Lipzen A."/>
            <person name="Labutti K."/>
            <person name="Barry K."/>
            <person name="Miao Y."/>
            <person name="Rahimi M.J."/>
            <person name="Shen Q."/>
            <person name="Grigoriev I.V."/>
            <person name="Kubicek C.P."/>
            <person name="Druzhinina I.S."/>
        </authorList>
    </citation>
    <scope>NUCLEOTIDE SEQUENCE [LARGE SCALE GENOMIC DNA]</scope>
    <source>
        <strain evidence="7 8">CBS 433.97</strain>
    </source>
</reference>
<dbReference type="Gene3D" id="2.130.10.10">
    <property type="entry name" value="YVTN repeat-like/Quinoprotein amine dehydrogenase"/>
    <property type="match status" value="5"/>
</dbReference>
<evidence type="ECO:0000313" key="8">
    <source>
        <dbReference type="Proteomes" id="UP000240493"/>
    </source>
</evidence>
<keyword evidence="2" id="KW-0677">Repeat</keyword>
<protein>
    <submittedName>
        <fullName evidence="7">Uncharacterized protein</fullName>
    </submittedName>
</protein>
<dbReference type="Pfam" id="PF24883">
    <property type="entry name" value="NPHP3_N"/>
    <property type="match status" value="1"/>
</dbReference>
<feature type="compositionally biased region" description="Basic and acidic residues" evidence="4">
    <location>
        <begin position="83"/>
        <end position="92"/>
    </location>
</feature>
<feature type="repeat" description="WD" evidence="3">
    <location>
        <begin position="1388"/>
        <end position="1422"/>
    </location>
</feature>
<dbReference type="PROSITE" id="PS50294">
    <property type="entry name" value="WD_REPEATS_REGION"/>
    <property type="match status" value="7"/>
</dbReference>
<evidence type="ECO:0000256" key="3">
    <source>
        <dbReference type="PROSITE-ProRule" id="PRU00221"/>
    </source>
</evidence>
<dbReference type="PANTHER" id="PTHR19848:SF8">
    <property type="entry name" value="F-BOX AND WD REPEAT DOMAIN CONTAINING 7"/>
    <property type="match status" value="1"/>
</dbReference>
<keyword evidence="1 3" id="KW-0853">WD repeat</keyword>
<dbReference type="OrthoDB" id="4896910at2759"/>
<accession>A0A2T3ZLI0</accession>
<feature type="compositionally biased region" description="Polar residues" evidence="4">
    <location>
        <begin position="94"/>
        <end position="106"/>
    </location>
</feature>
<evidence type="ECO:0000256" key="4">
    <source>
        <dbReference type="SAM" id="MobiDB-lite"/>
    </source>
</evidence>
<dbReference type="InterPro" id="IPR015943">
    <property type="entry name" value="WD40/YVTN_repeat-like_dom_sf"/>
</dbReference>
<dbReference type="Pfam" id="PF17100">
    <property type="entry name" value="NACHT_N"/>
    <property type="match status" value="1"/>
</dbReference>
<gene>
    <name evidence="7" type="ORF">M441DRAFT_43668</name>
</gene>
<proteinExistence type="predicted"/>
<dbReference type="PRINTS" id="PR00320">
    <property type="entry name" value="GPROTEINBRPT"/>
</dbReference>
<dbReference type="CDD" id="cd00200">
    <property type="entry name" value="WD40"/>
    <property type="match status" value="2"/>
</dbReference>
<evidence type="ECO:0000313" key="7">
    <source>
        <dbReference type="EMBL" id="PTB45665.1"/>
    </source>
</evidence>
<evidence type="ECO:0000259" key="5">
    <source>
        <dbReference type="Pfam" id="PF17100"/>
    </source>
</evidence>
<dbReference type="InterPro" id="IPR019775">
    <property type="entry name" value="WD40_repeat_CS"/>
</dbReference>
<feature type="domain" description="Nephrocystin 3-like N-terminal" evidence="6">
    <location>
        <begin position="420"/>
        <end position="587"/>
    </location>
</feature>